<dbReference type="STRING" id="1182543.W9XQ90"/>
<protein>
    <submittedName>
        <fullName evidence="1">Uncharacterized protein</fullName>
    </submittedName>
</protein>
<organism evidence="1 2">
    <name type="scientific">Cladophialophora psammophila CBS 110553</name>
    <dbReference type="NCBI Taxonomy" id="1182543"/>
    <lineage>
        <taxon>Eukaryota</taxon>
        <taxon>Fungi</taxon>
        <taxon>Dikarya</taxon>
        <taxon>Ascomycota</taxon>
        <taxon>Pezizomycotina</taxon>
        <taxon>Eurotiomycetes</taxon>
        <taxon>Chaetothyriomycetidae</taxon>
        <taxon>Chaetothyriales</taxon>
        <taxon>Herpotrichiellaceae</taxon>
        <taxon>Cladophialophora</taxon>
    </lineage>
</organism>
<gene>
    <name evidence="1" type="ORF">A1O5_05004</name>
</gene>
<proteinExistence type="predicted"/>
<dbReference type="GeneID" id="19189724"/>
<comment type="caution">
    <text evidence="1">The sequence shown here is derived from an EMBL/GenBank/DDBJ whole genome shotgun (WGS) entry which is preliminary data.</text>
</comment>
<name>W9XQ90_9EURO</name>
<evidence type="ECO:0000313" key="1">
    <source>
        <dbReference type="EMBL" id="EXJ72499.1"/>
    </source>
</evidence>
<dbReference type="HOGENOM" id="CLU_1749460_0_0_1"/>
<sequence length="149" mass="16872">MANIMLSTFLCLDDESMSEAQTQNFVPLLTRGNNTWQIKRLHAQARALPGNNMDMSRSVVGIGWMPSLYCTAIKCRVHQTRLYAVGLLETTYRECIWDAKIVSCGARKVMEVKEGDFYQDTGRADHFMLSSPYNVFSSWAARVFTPSFG</sequence>
<dbReference type="Proteomes" id="UP000019471">
    <property type="component" value="Unassembled WGS sequence"/>
</dbReference>
<dbReference type="OrthoDB" id="4118238at2759"/>
<dbReference type="EMBL" id="AMGX01000006">
    <property type="protein sequence ID" value="EXJ72499.1"/>
    <property type="molecule type" value="Genomic_DNA"/>
</dbReference>
<accession>W9XQ90</accession>
<keyword evidence="2" id="KW-1185">Reference proteome</keyword>
<dbReference type="RefSeq" id="XP_007743797.1">
    <property type="nucleotide sequence ID" value="XM_007745607.1"/>
</dbReference>
<reference evidence="1 2" key="1">
    <citation type="submission" date="2013-03" db="EMBL/GenBank/DDBJ databases">
        <title>The Genome Sequence of Cladophialophora psammophila CBS 110553.</title>
        <authorList>
            <consortium name="The Broad Institute Genomics Platform"/>
            <person name="Cuomo C."/>
            <person name="de Hoog S."/>
            <person name="Gorbushina A."/>
            <person name="Walker B."/>
            <person name="Young S.K."/>
            <person name="Zeng Q."/>
            <person name="Gargeya S."/>
            <person name="Fitzgerald M."/>
            <person name="Haas B."/>
            <person name="Abouelleil A."/>
            <person name="Allen A.W."/>
            <person name="Alvarado L."/>
            <person name="Arachchi H.M."/>
            <person name="Berlin A.M."/>
            <person name="Chapman S.B."/>
            <person name="Gainer-Dewar J."/>
            <person name="Goldberg J."/>
            <person name="Griggs A."/>
            <person name="Gujja S."/>
            <person name="Hansen M."/>
            <person name="Howarth C."/>
            <person name="Imamovic A."/>
            <person name="Ireland A."/>
            <person name="Larimer J."/>
            <person name="McCowan C."/>
            <person name="Murphy C."/>
            <person name="Pearson M."/>
            <person name="Poon T.W."/>
            <person name="Priest M."/>
            <person name="Roberts A."/>
            <person name="Saif S."/>
            <person name="Shea T."/>
            <person name="Sisk P."/>
            <person name="Sykes S."/>
            <person name="Wortman J."/>
            <person name="Nusbaum C."/>
            <person name="Birren B."/>
        </authorList>
    </citation>
    <scope>NUCLEOTIDE SEQUENCE [LARGE SCALE GENOMIC DNA]</scope>
    <source>
        <strain evidence="1 2">CBS 110553</strain>
    </source>
</reference>
<evidence type="ECO:0000313" key="2">
    <source>
        <dbReference type="Proteomes" id="UP000019471"/>
    </source>
</evidence>
<dbReference type="AlphaFoldDB" id="W9XQ90"/>